<dbReference type="Proteomes" id="UP001155587">
    <property type="component" value="Unassembled WGS sequence"/>
</dbReference>
<feature type="compositionally biased region" description="Polar residues" evidence="1">
    <location>
        <begin position="79"/>
        <end position="90"/>
    </location>
</feature>
<evidence type="ECO:0000256" key="1">
    <source>
        <dbReference type="SAM" id="MobiDB-lite"/>
    </source>
</evidence>
<evidence type="ECO:0000313" key="4">
    <source>
        <dbReference type="Proteomes" id="UP001155587"/>
    </source>
</evidence>
<comment type="caution">
    <text evidence="3">The sequence shown here is derived from an EMBL/GenBank/DDBJ whole genome shotgun (WGS) entry which is preliminary data.</text>
</comment>
<evidence type="ECO:0000313" key="3">
    <source>
        <dbReference type="EMBL" id="MCW8348787.1"/>
    </source>
</evidence>
<proteinExistence type="predicted"/>
<keyword evidence="2" id="KW-0812">Transmembrane</keyword>
<dbReference type="AlphaFoldDB" id="A0A9X3HZF2"/>
<dbReference type="EMBL" id="JAKRRY010000046">
    <property type="protein sequence ID" value="MCW8348787.1"/>
    <property type="molecule type" value="Genomic_DNA"/>
</dbReference>
<accession>A0A9X3HZF2</accession>
<keyword evidence="2" id="KW-0472">Membrane</keyword>
<reference evidence="3" key="1">
    <citation type="submission" date="2022-02" db="EMBL/GenBank/DDBJ databases">
        <title>Vibrio sp. nov, a new bacterium isolated from seawater.</title>
        <authorList>
            <person name="Yuan Y."/>
        </authorList>
    </citation>
    <scope>NUCLEOTIDE SEQUENCE</scope>
    <source>
        <strain evidence="3">ZSDZ65</strain>
    </source>
</reference>
<gene>
    <name evidence="3" type="ORF">MD535_22615</name>
</gene>
<organism evidence="3 4">
    <name type="scientific">Vibrio qingdaonensis</name>
    <dbReference type="NCBI Taxonomy" id="2829491"/>
    <lineage>
        <taxon>Bacteria</taxon>
        <taxon>Pseudomonadati</taxon>
        <taxon>Pseudomonadota</taxon>
        <taxon>Gammaproteobacteria</taxon>
        <taxon>Vibrionales</taxon>
        <taxon>Vibrionaceae</taxon>
        <taxon>Vibrio</taxon>
    </lineage>
</organism>
<sequence>MLRTHTVTSDTPLYHALALALLLLAINFISIEHHYDQHSDHQHHQCALYGKGSHSIPTSSLAIQLPTLTPDTTLPSFNEVENQPPLSVSARSPPMIS</sequence>
<keyword evidence="2" id="KW-1133">Transmembrane helix</keyword>
<feature type="transmembrane region" description="Helical" evidence="2">
    <location>
        <begin position="12"/>
        <end position="31"/>
    </location>
</feature>
<dbReference type="RefSeq" id="WP_265677390.1">
    <property type="nucleotide sequence ID" value="NZ_JAKRRY010000046.1"/>
</dbReference>
<name>A0A9X3HZF2_9VIBR</name>
<keyword evidence="4" id="KW-1185">Reference proteome</keyword>
<evidence type="ECO:0000256" key="2">
    <source>
        <dbReference type="SAM" id="Phobius"/>
    </source>
</evidence>
<protein>
    <submittedName>
        <fullName evidence="3">DUF2607 family protein</fullName>
    </submittedName>
</protein>
<feature type="region of interest" description="Disordered" evidence="1">
    <location>
        <begin position="72"/>
        <end position="97"/>
    </location>
</feature>